<evidence type="ECO:0000256" key="3">
    <source>
        <dbReference type="ARBA" id="ARBA00022676"/>
    </source>
</evidence>
<evidence type="ECO:0000259" key="5">
    <source>
        <dbReference type="Pfam" id="PF00535"/>
    </source>
</evidence>
<dbReference type="Proteomes" id="UP001448614">
    <property type="component" value="Unassembled WGS sequence"/>
</dbReference>
<comment type="similarity">
    <text evidence="2">Belongs to the glycosyltransferase 2 family.</text>
</comment>
<keyword evidence="4 6" id="KW-0808">Transferase</keyword>
<comment type="caution">
    <text evidence="6">The sequence shown here is derived from an EMBL/GenBank/DDBJ whole genome shotgun (WGS) entry which is preliminary data.</text>
</comment>
<evidence type="ECO:0000256" key="1">
    <source>
        <dbReference type="ARBA" id="ARBA00004776"/>
    </source>
</evidence>
<comment type="pathway">
    <text evidence="1">Cell wall biogenesis; cell wall polysaccharide biosynthesis.</text>
</comment>
<dbReference type="Gene3D" id="3.90.550.10">
    <property type="entry name" value="Spore Coat Polysaccharide Biosynthesis Protein SpsA, Chain A"/>
    <property type="match status" value="1"/>
</dbReference>
<dbReference type="RefSeq" id="WP_347781815.1">
    <property type="nucleotide sequence ID" value="NZ_JBBMFV010000004.1"/>
</dbReference>
<dbReference type="PANTHER" id="PTHR43179:SF12">
    <property type="entry name" value="GALACTOFURANOSYLTRANSFERASE GLFT2"/>
    <property type="match status" value="1"/>
</dbReference>
<keyword evidence="7" id="KW-1185">Reference proteome</keyword>
<dbReference type="GO" id="GO:0016757">
    <property type="term" value="F:glycosyltransferase activity"/>
    <property type="evidence" value="ECO:0007669"/>
    <property type="project" value="UniProtKB-KW"/>
</dbReference>
<dbReference type="InterPro" id="IPR001173">
    <property type="entry name" value="Glyco_trans_2-like"/>
</dbReference>
<gene>
    <name evidence="6" type="ORF">V3C41_03030</name>
</gene>
<reference evidence="6 7" key="1">
    <citation type="journal article" date="2024" name="Appl. Microbiol. Biotechnol.">
        <title>Biosynthetic gene clusters with biotechnological applications in novel Antarctic isolates from Actinomycetota.</title>
        <authorList>
            <person name="Bruna P."/>
            <person name="Nunez-Montero K."/>
            <person name="Contreras M.J."/>
            <person name="Leal K."/>
            <person name="Garcia M."/>
            <person name="Abanto M."/>
            <person name="Barrientos L."/>
        </authorList>
    </citation>
    <scope>NUCLEOTIDE SEQUENCE [LARGE SCALE GENOMIC DNA]</scope>
    <source>
        <strain evidence="6 7">Se16.17</strain>
    </source>
</reference>
<feature type="domain" description="Glycosyltransferase 2-like" evidence="5">
    <location>
        <begin position="23"/>
        <end position="141"/>
    </location>
</feature>
<proteinExistence type="inferred from homology"/>
<evidence type="ECO:0000313" key="7">
    <source>
        <dbReference type="Proteomes" id="UP001448614"/>
    </source>
</evidence>
<accession>A0ABV0GNC1</accession>
<dbReference type="EMBL" id="JBBMFV010000004">
    <property type="protein sequence ID" value="MEO3940043.1"/>
    <property type="molecule type" value="Genomic_DNA"/>
</dbReference>
<dbReference type="Pfam" id="PF00535">
    <property type="entry name" value="Glycos_transf_2"/>
    <property type="match status" value="1"/>
</dbReference>
<organism evidence="6 7">
    <name type="scientific">Paenarthrobacter nicotinovorans</name>
    <name type="common">Arthrobacter nicotinovorans</name>
    <dbReference type="NCBI Taxonomy" id="29320"/>
    <lineage>
        <taxon>Bacteria</taxon>
        <taxon>Bacillati</taxon>
        <taxon>Actinomycetota</taxon>
        <taxon>Actinomycetes</taxon>
        <taxon>Micrococcales</taxon>
        <taxon>Micrococcaceae</taxon>
        <taxon>Paenarthrobacter</taxon>
    </lineage>
</organism>
<dbReference type="CDD" id="cd00761">
    <property type="entry name" value="Glyco_tranf_GTA_type"/>
    <property type="match status" value="1"/>
</dbReference>
<dbReference type="EC" id="2.4.-.-" evidence="6"/>
<evidence type="ECO:0000256" key="2">
    <source>
        <dbReference type="ARBA" id="ARBA00006739"/>
    </source>
</evidence>
<protein>
    <submittedName>
        <fullName evidence="6">Glycosyltransferase family A protein</fullName>
        <ecNumber evidence="6">2.4.-.-</ecNumber>
    </submittedName>
</protein>
<evidence type="ECO:0000256" key="4">
    <source>
        <dbReference type="ARBA" id="ARBA00022679"/>
    </source>
</evidence>
<keyword evidence="3 6" id="KW-0328">Glycosyltransferase</keyword>
<dbReference type="PANTHER" id="PTHR43179">
    <property type="entry name" value="RHAMNOSYLTRANSFERASE WBBL"/>
    <property type="match status" value="1"/>
</dbReference>
<dbReference type="SUPFAM" id="SSF53448">
    <property type="entry name" value="Nucleotide-diphospho-sugar transferases"/>
    <property type="match status" value="1"/>
</dbReference>
<sequence length="288" mass="31563">MGWKNSTRWAAPNNVSETATMDVLIPTCDRPAEAAVTLAGLAAQSEPPFRVVMSDQSTGSPDWEHPAVAAVIRVLEAQGRSVSLFRHLPRRGLAEHRQFLLEQSTAEQCLFLDDDVWLEPGALDRLGRALVELGCGFVGMAPQGLSYLGERRPDETAGFEPWQGPVMPERIRPGTAAFNRWPLHNAANLSHLSTDLPLPPDGWVPYRVAWLGRCVLYNRHALIESGGFSFWRGLPANHAGEDVVAQWQVMERFGGAGILPSGAVHLESPTTVTDRRVEAYDVVLGAKD</sequence>
<evidence type="ECO:0000313" key="6">
    <source>
        <dbReference type="EMBL" id="MEO3940043.1"/>
    </source>
</evidence>
<dbReference type="InterPro" id="IPR029044">
    <property type="entry name" value="Nucleotide-diphossugar_trans"/>
</dbReference>
<name>A0ABV0GNC1_PAENI</name>